<dbReference type="RefSeq" id="WP_096749880.1">
    <property type="nucleotide sequence ID" value="NZ_CADEPO010000030.1"/>
</dbReference>
<comment type="caution">
    <text evidence="7">The sequence shown here is derived from an EMBL/GenBank/DDBJ whole genome shotgun (WGS) entry which is preliminary data.</text>
</comment>
<dbReference type="InterPro" id="IPR029787">
    <property type="entry name" value="Nucleotide_cyclase"/>
</dbReference>
<dbReference type="GO" id="GO:0000160">
    <property type="term" value="P:phosphorelay signal transduction system"/>
    <property type="evidence" value="ECO:0007669"/>
    <property type="project" value="InterPro"/>
</dbReference>
<dbReference type="Pfam" id="PF00990">
    <property type="entry name" value="GGDEF"/>
    <property type="match status" value="1"/>
</dbReference>
<dbReference type="EMBL" id="PDDY01000004">
    <property type="protein sequence ID" value="PEH39925.1"/>
    <property type="molecule type" value="Genomic_DNA"/>
</dbReference>
<dbReference type="InterPro" id="IPR043128">
    <property type="entry name" value="Rev_trsase/Diguanyl_cyclase"/>
</dbReference>
<comment type="catalytic activity">
    <reaction evidence="2">
        <text>2 GTP = 3',3'-c-di-GMP + 2 diphosphate</text>
        <dbReference type="Rhea" id="RHEA:24898"/>
        <dbReference type="ChEBI" id="CHEBI:33019"/>
        <dbReference type="ChEBI" id="CHEBI:37565"/>
        <dbReference type="ChEBI" id="CHEBI:58805"/>
        <dbReference type="EC" id="2.7.7.65"/>
    </reaction>
</comment>
<dbReference type="InterPro" id="IPR000160">
    <property type="entry name" value="GGDEF_dom"/>
</dbReference>
<evidence type="ECO:0000256" key="2">
    <source>
        <dbReference type="ARBA" id="ARBA00034247"/>
    </source>
</evidence>
<dbReference type="InterPro" id="IPR001789">
    <property type="entry name" value="Sig_transdc_resp-reg_receiver"/>
</dbReference>
<dbReference type="SUPFAM" id="SSF52172">
    <property type="entry name" value="CheY-like"/>
    <property type="match status" value="1"/>
</dbReference>
<dbReference type="SUPFAM" id="SSF55073">
    <property type="entry name" value="Nucleotide cyclase"/>
    <property type="match status" value="1"/>
</dbReference>
<evidence type="ECO:0000313" key="7">
    <source>
        <dbReference type="EMBL" id="PEH39925.1"/>
    </source>
</evidence>
<dbReference type="EC" id="2.7.7.65" evidence="1"/>
<organism evidence="7 8">
    <name type="scientific">Burkholderia gladioli</name>
    <name type="common">Pseudomonas marginata</name>
    <name type="synonym">Phytomonas marginata</name>
    <dbReference type="NCBI Taxonomy" id="28095"/>
    <lineage>
        <taxon>Bacteria</taxon>
        <taxon>Pseudomonadati</taxon>
        <taxon>Pseudomonadota</taxon>
        <taxon>Betaproteobacteria</taxon>
        <taxon>Burkholderiales</taxon>
        <taxon>Burkholderiaceae</taxon>
        <taxon>Burkholderia</taxon>
    </lineage>
</organism>
<evidence type="ECO:0000259" key="6">
    <source>
        <dbReference type="PROSITE" id="PS50887"/>
    </source>
</evidence>
<reference evidence="8" key="1">
    <citation type="submission" date="2017-09" db="EMBL/GenBank/DDBJ databases">
        <title>FDA dAtabase for Regulatory Grade micrObial Sequences (FDA-ARGOS): Supporting development and validation of Infectious Disease Dx tests.</title>
        <authorList>
            <person name="Minogue T."/>
            <person name="Wolcott M."/>
            <person name="Wasieloski L."/>
            <person name="Aguilar W."/>
            <person name="Moore D."/>
            <person name="Tallon L."/>
            <person name="Sadzewicz L."/>
            <person name="Ott S."/>
            <person name="Zhao X."/>
            <person name="Nagaraj S."/>
            <person name="Vavikolanu K."/>
            <person name="Aluvathingal J."/>
            <person name="Nadendla S."/>
            <person name="Sichtig H."/>
        </authorList>
    </citation>
    <scope>NUCLEOTIDE SEQUENCE [LARGE SCALE GENOMIC DNA]</scope>
    <source>
        <strain evidence="8">FDAARGOS_390</strain>
    </source>
</reference>
<evidence type="ECO:0000256" key="4">
    <source>
        <dbReference type="SAM" id="MobiDB-lite"/>
    </source>
</evidence>
<dbReference type="SMART" id="SM00448">
    <property type="entry name" value="REC"/>
    <property type="match status" value="1"/>
</dbReference>
<dbReference type="PANTHER" id="PTHR45138">
    <property type="entry name" value="REGULATORY COMPONENTS OF SENSORY TRANSDUCTION SYSTEM"/>
    <property type="match status" value="1"/>
</dbReference>
<dbReference type="GO" id="GO:0052621">
    <property type="term" value="F:diguanylate cyclase activity"/>
    <property type="evidence" value="ECO:0007669"/>
    <property type="project" value="UniProtKB-EC"/>
</dbReference>
<dbReference type="FunFam" id="3.30.70.270:FF:000001">
    <property type="entry name" value="Diguanylate cyclase domain protein"/>
    <property type="match status" value="1"/>
</dbReference>
<dbReference type="Gene3D" id="3.40.50.2300">
    <property type="match status" value="1"/>
</dbReference>
<proteinExistence type="predicted"/>
<feature type="domain" description="GGDEF" evidence="6">
    <location>
        <begin position="226"/>
        <end position="363"/>
    </location>
</feature>
<dbReference type="CDD" id="cd01949">
    <property type="entry name" value="GGDEF"/>
    <property type="match status" value="1"/>
</dbReference>
<dbReference type="NCBIfam" id="TIGR00254">
    <property type="entry name" value="GGDEF"/>
    <property type="match status" value="1"/>
</dbReference>
<feature type="region of interest" description="Disordered" evidence="4">
    <location>
        <begin position="1"/>
        <end position="22"/>
    </location>
</feature>
<name>A0A2A7S9E5_BURGA</name>
<evidence type="ECO:0000256" key="3">
    <source>
        <dbReference type="PROSITE-ProRule" id="PRU00169"/>
    </source>
</evidence>
<dbReference type="PROSITE" id="PS50110">
    <property type="entry name" value="RESPONSE_REGULATORY"/>
    <property type="match status" value="1"/>
</dbReference>
<dbReference type="SMART" id="SM00267">
    <property type="entry name" value="GGDEF"/>
    <property type="match status" value="1"/>
</dbReference>
<evidence type="ECO:0000313" key="8">
    <source>
        <dbReference type="Proteomes" id="UP000220629"/>
    </source>
</evidence>
<dbReference type="InterPro" id="IPR050469">
    <property type="entry name" value="Diguanylate_Cyclase"/>
</dbReference>
<dbReference type="Proteomes" id="UP000220629">
    <property type="component" value="Unassembled WGS sequence"/>
</dbReference>
<dbReference type="Pfam" id="PF00072">
    <property type="entry name" value="Response_reg"/>
    <property type="match status" value="1"/>
</dbReference>
<feature type="modified residue" description="4-aspartylphosphate" evidence="3">
    <location>
        <position position="95"/>
    </location>
</feature>
<evidence type="ECO:0000259" key="5">
    <source>
        <dbReference type="PROSITE" id="PS50110"/>
    </source>
</evidence>
<dbReference type="GO" id="GO:0005886">
    <property type="term" value="C:plasma membrane"/>
    <property type="evidence" value="ECO:0007669"/>
    <property type="project" value="TreeGrafter"/>
</dbReference>
<sequence length="364" mass="39344">MEFDPAGAPNPRPAPPETAQQGADAALEAARLALPTAAGATGTAVVLLVDDQPIVREAVRQALAGEDGIELRYCQHATQALEIARDTHPTLILQDLVMPDIDGLTLVQHYRRTPELRDVPIIVLSTKEEPRIKQAAFEAGANDYLIKLPDHVELVARIRYHSRAYVNLLQLNTAYRALRQSQHELLAANRELERLSQSDGLTALPNRRYLDAYLDGEWRKSQREQSELSMLMIDVDRFKQYNDTYGHVAGDDVLRQVGAALQRCMSRPGDLAARFGGEEFGVVLPGTPAGGARLVAEKIRLEVAALQVPHAGGIEGGVVTVSIGGACVIASPEGSTTSLIETADAALYQAKRGGRNRAVIAADA</sequence>
<dbReference type="GO" id="GO:1902201">
    <property type="term" value="P:negative regulation of bacterial-type flagellum-dependent cell motility"/>
    <property type="evidence" value="ECO:0007669"/>
    <property type="project" value="TreeGrafter"/>
</dbReference>
<keyword evidence="3" id="KW-0597">Phosphoprotein</keyword>
<dbReference type="AlphaFoldDB" id="A0A2A7S9E5"/>
<dbReference type="PROSITE" id="PS50887">
    <property type="entry name" value="GGDEF"/>
    <property type="match status" value="1"/>
</dbReference>
<dbReference type="InterPro" id="IPR011006">
    <property type="entry name" value="CheY-like_superfamily"/>
</dbReference>
<accession>A0A2A7S9E5</accession>
<dbReference type="Gene3D" id="3.30.70.270">
    <property type="match status" value="1"/>
</dbReference>
<dbReference type="PANTHER" id="PTHR45138:SF9">
    <property type="entry name" value="DIGUANYLATE CYCLASE DGCM-RELATED"/>
    <property type="match status" value="1"/>
</dbReference>
<evidence type="ECO:0000256" key="1">
    <source>
        <dbReference type="ARBA" id="ARBA00012528"/>
    </source>
</evidence>
<dbReference type="GO" id="GO:0043709">
    <property type="term" value="P:cell adhesion involved in single-species biofilm formation"/>
    <property type="evidence" value="ECO:0007669"/>
    <property type="project" value="TreeGrafter"/>
</dbReference>
<protein>
    <recommendedName>
        <fullName evidence="1">diguanylate cyclase</fullName>
        <ecNumber evidence="1">2.7.7.65</ecNumber>
    </recommendedName>
</protein>
<gene>
    <name evidence="7" type="ORF">CRM94_37510</name>
</gene>
<feature type="domain" description="Response regulatory" evidence="5">
    <location>
        <begin position="45"/>
        <end position="162"/>
    </location>
</feature>